<organism evidence="1 2">
    <name type="scientific">Actinacidiphila yanglinensis</name>
    <dbReference type="NCBI Taxonomy" id="310779"/>
    <lineage>
        <taxon>Bacteria</taxon>
        <taxon>Bacillati</taxon>
        <taxon>Actinomycetota</taxon>
        <taxon>Actinomycetes</taxon>
        <taxon>Kitasatosporales</taxon>
        <taxon>Streptomycetaceae</taxon>
        <taxon>Actinacidiphila</taxon>
    </lineage>
</organism>
<dbReference type="OrthoDB" id="9812774at2"/>
<protein>
    <recommendedName>
        <fullName evidence="3">Haloalkane dehalogenase</fullName>
    </recommendedName>
</protein>
<dbReference type="RefSeq" id="WP_103889329.1">
    <property type="nucleotide sequence ID" value="NZ_FNVU01000018.1"/>
</dbReference>
<dbReference type="Gene3D" id="3.40.50.1820">
    <property type="entry name" value="alpha/beta hydrolase"/>
    <property type="match status" value="1"/>
</dbReference>
<dbReference type="EMBL" id="FNVU01000018">
    <property type="protein sequence ID" value="SEG87158.1"/>
    <property type="molecule type" value="Genomic_DNA"/>
</dbReference>
<sequence length="73" mass="7817">MASSPGRGGAVGPVGRRIGGTASFFLPVAEEMLAEVAENVTVRPIEHSGHWLSEEQPEQVLERLREFTGTAGR</sequence>
<gene>
    <name evidence="1" type="ORF">SAMN05216223_11848</name>
</gene>
<dbReference type="SUPFAM" id="SSF53474">
    <property type="entry name" value="alpha/beta-Hydrolases"/>
    <property type="match status" value="1"/>
</dbReference>
<dbReference type="InterPro" id="IPR029058">
    <property type="entry name" value="AB_hydrolase_fold"/>
</dbReference>
<dbReference type="Proteomes" id="UP000236754">
    <property type="component" value="Unassembled WGS sequence"/>
</dbReference>
<keyword evidence="2" id="KW-1185">Reference proteome</keyword>
<reference evidence="1 2" key="1">
    <citation type="submission" date="2016-10" db="EMBL/GenBank/DDBJ databases">
        <authorList>
            <person name="de Groot N.N."/>
        </authorList>
    </citation>
    <scope>NUCLEOTIDE SEQUENCE [LARGE SCALE GENOMIC DNA]</scope>
    <source>
        <strain evidence="1 2">CGMCC 4.2023</strain>
    </source>
</reference>
<evidence type="ECO:0000313" key="2">
    <source>
        <dbReference type="Proteomes" id="UP000236754"/>
    </source>
</evidence>
<dbReference type="AlphaFoldDB" id="A0A1H6DPG6"/>
<proteinExistence type="predicted"/>
<evidence type="ECO:0000313" key="1">
    <source>
        <dbReference type="EMBL" id="SEG87158.1"/>
    </source>
</evidence>
<name>A0A1H6DPG6_9ACTN</name>
<evidence type="ECO:0008006" key="3">
    <source>
        <dbReference type="Google" id="ProtNLM"/>
    </source>
</evidence>
<accession>A0A1H6DPG6</accession>